<protein>
    <submittedName>
        <fullName evidence="2">Uncharacterized protein</fullName>
    </submittedName>
</protein>
<feature type="region of interest" description="Disordered" evidence="1">
    <location>
        <begin position="150"/>
        <end position="169"/>
    </location>
</feature>
<accession>A0A1M7DGZ8</accession>
<evidence type="ECO:0000256" key="1">
    <source>
        <dbReference type="SAM" id="MobiDB-lite"/>
    </source>
</evidence>
<name>A0A1M7DGZ8_9BRAD</name>
<organism evidence="2 3">
    <name type="scientific">Bradyrhizobium lablabi</name>
    <dbReference type="NCBI Taxonomy" id="722472"/>
    <lineage>
        <taxon>Bacteria</taxon>
        <taxon>Pseudomonadati</taxon>
        <taxon>Pseudomonadota</taxon>
        <taxon>Alphaproteobacteria</taxon>
        <taxon>Hyphomicrobiales</taxon>
        <taxon>Nitrobacteraceae</taxon>
        <taxon>Bradyrhizobium</taxon>
    </lineage>
</organism>
<dbReference type="EMBL" id="LT670844">
    <property type="protein sequence ID" value="SHL78735.1"/>
    <property type="molecule type" value="Genomic_DNA"/>
</dbReference>
<reference evidence="2 3" key="1">
    <citation type="submission" date="2016-11" db="EMBL/GenBank/DDBJ databases">
        <authorList>
            <person name="Jaros S."/>
            <person name="Januszkiewicz K."/>
            <person name="Wedrychowicz H."/>
        </authorList>
    </citation>
    <scope>NUCLEOTIDE SEQUENCE [LARGE SCALE GENOMIC DNA]</scope>
    <source>
        <strain evidence="2 3">GAS499</strain>
    </source>
</reference>
<evidence type="ECO:0000313" key="2">
    <source>
        <dbReference type="EMBL" id="SHL78735.1"/>
    </source>
</evidence>
<dbReference type="AlphaFoldDB" id="A0A1M7DGZ8"/>
<sequence length="222" mass="24800">MRGKDLFPPRSAAAPSRIPQTRVRVPAARRARGLQVILAPLEKRGRRECRMRAAPAVSCAKWCKKAHTSIQVQRRQSDIPCAMALRLMPRSPRRRIRLVTVIGGYRCSPARLGREKLRRLDTSNGCQDHTVLPYASSVLVCVSLIAHRQSPPRNPVSRATLPRPPQPAPTFVTMANAPLSGRDGERYSFDLPDRLSGIFLRRGLDSSIDERRSDLPVRQSAS</sequence>
<dbReference type="Proteomes" id="UP000189935">
    <property type="component" value="Chromosome I"/>
</dbReference>
<proteinExistence type="predicted"/>
<gene>
    <name evidence="2" type="ORF">SAMN05444159_6818</name>
</gene>
<evidence type="ECO:0000313" key="3">
    <source>
        <dbReference type="Proteomes" id="UP000189935"/>
    </source>
</evidence>